<evidence type="ECO:0000313" key="2">
    <source>
        <dbReference type="EMBL" id="SCW84368.1"/>
    </source>
</evidence>
<gene>
    <name evidence="2" type="ORF">SAMN02927928_0148</name>
</gene>
<dbReference type="STRING" id="260084.SAMN02927928_0148"/>
<dbReference type="Proteomes" id="UP000199150">
    <property type="component" value="Unassembled WGS sequence"/>
</dbReference>
<reference evidence="3" key="1">
    <citation type="submission" date="2016-10" db="EMBL/GenBank/DDBJ databases">
        <authorList>
            <person name="Varghese N."/>
            <person name="Submissions S."/>
        </authorList>
    </citation>
    <scope>NUCLEOTIDE SEQUENCE [LARGE SCALE GENOMIC DNA]</scope>
    <source>
        <strain evidence="3">CGMCC 1.3431</strain>
    </source>
</reference>
<dbReference type="OrthoDB" id="7171264at2"/>
<name>A0A1G4TSP6_9CAUL</name>
<accession>A0A1G4TSP6</accession>
<evidence type="ECO:0008006" key="4">
    <source>
        <dbReference type="Google" id="ProtNLM"/>
    </source>
</evidence>
<dbReference type="AlphaFoldDB" id="A0A1G4TSP6"/>
<feature type="chain" id="PRO_5011769135" description="DKNYY family protein" evidence="1">
    <location>
        <begin position="20"/>
        <end position="287"/>
    </location>
</feature>
<evidence type="ECO:0000256" key="1">
    <source>
        <dbReference type="SAM" id="SignalP"/>
    </source>
</evidence>
<evidence type="ECO:0000313" key="3">
    <source>
        <dbReference type="Proteomes" id="UP000199150"/>
    </source>
</evidence>
<keyword evidence="3" id="KW-1185">Reference proteome</keyword>
<protein>
    <recommendedName>
        <fullName evidence="4">DKNYY family protein</fullName>
    </recommendedName>
</protein>
<dbReference type="EMBL" id="FMTS01000012">
    <property type="protein sequence ID" value="SCW84368.1"/>
    <property type="molecule type" value="Genomic_DNA"/>
</dbReference>
<organism evidence="2 3">
    <name type="scientific">Asticcacaulis taihuensis</name>
    <dbReference type="NCBI Taxonomy" id="260084"/>
    <lineage>
        <taxon>Bacteria</taxon>
        <taxon>Pseudomonadati</taxon>
        <taxon>Pseudomonadota</taxon>
        <taxon>Alphaproteobacteria</taxon>
        <taxon>Caulobacterales</taxon>
        <taxon>Caulobacteraceae</taxon>
        <taxon>Asticcacaulis</taxon>
    </lineage>
</organism>
<sequence length="287" mass="32892">MRKFGFILLLAGAFCLAYASFSAYQSYKAPRRPIDDYRFSAECDKVPVRGNAFKDSPLECEARIREVELQKQAPDLIKRDGDDVLVFYQGQPSVRLTPVLKGSEGCDSYNLQSLLPTRDSVTQRISYLAKLACHSGELETRFIVMSDGTRWTVSDASASPDGRLIGVGGNGFPGDGFKLYQWPERKLIAHFNPSCHVVDWQNSSQLTVTCLHDMKPFGIRDRYFLAFDARVKRDEQGYWTMRTTRWLNPRMMDYNRQGDIEYTPTFALLWPMTFRPDTKRPVNAFHP</sequence>
<keyword evidence="1" id="KW-0732">Signal</keyword>
<feature type="signal peptide" evidence="1">
    <location>
        <begin position="1"/>
        <end position="19"/>
    </location>
</feature>
<proteinExistence type="predicted"/>
<dbReference type="RefSeq" id="WP_139159736.1">
    <property type="nucleotide sequence ID" value="NZ_CBCRYE010000011.1"/>
</dbReference>